<dbReference type="AlphaFoldDB" id="A0A9W4S8F3"/>
<feature type="chain" id="PRO_5040970089" evidence="1">
    <location>
        <begin position="22"/>
        <end position="210"/>
    </location>
</feature>
<evidence type="ECO:0000313" key="2">
    <source>
        <dbReference type="EMBL" id="CAI0654806.1"/>
    </source>
</evidence>
<organism evidence="2 3">
    <name type="scientific">Colletotrichum noveboracense</name>
    <dbReference type="NCBI Taxonomy" id="2664923"/>
    <lineage>
        <taxon>Eukaryota</taxon>
        <taxon>Fungi</taxon>
        <taxon>Dikarya</taxon>
        <taxon>Ascomycota</taxon>
        <taxon>Pezizomycotina</taxon>
        <taxon>Sordariomycetes</taxon>
        <taxon>Hypocreomycetidae</taxon>
        <taxon>Glomerellales</taxon>
        <taxon>Glomerellaceae</taxon>
        <taxon>Colletotrichum</taxon>
        <taxon>Colletotrichum gloeosporioides species complex</taxon>
    </lineage>
</organism>
<reference evidence="2" key="1">
    <citation type="submission" date="2022-08" db="EMBL/GenBank/DDBJ databases">
        <authorList>
            <person name="Giroux E."/>
            <person name="Giroux E."/>
        </authorList>
    </citation>
    <scope>NUCLEOTIDE SEQUENCE</scope>
    <source>
        <strain evidence="2">H1091258</strain>
    </source>
</reference>
<sequence>MFKSIQSRLLAAFCLLTTARTEWWDDFSNNLATDLAPLLALLGERVTMQFLSESTSWLDNFIFAMVPLGVVTAVVSAIRVSGGPGLRAFIGRAQEGGGIAEAELCSSTSRDVGELYHNGAIIRVFGRPKILEVVHDSKATDFYYQLDSEDEVSKPRCGIYTFQEYIEETDVGRAEWQEDKAIVKQNVLDLEAGIEVLAGKSTVQNILKAF</sequence>
<name>A0A9W4S8F3_9PEZI</name>
<evidence type="ECO:0000256" key="1">
    <source>
        <dbReference type="SAM" id="SignalP"/>
    </source>
</evidence>
<dbReference type="Proteomes" id="UP001152533">
    <property type="component" value="Unassembled WGS sequence"/>
</dbReference>
<proteinExistence type="predicted"/>
<accession>A0A9W4S8F3</accession>
<keyword evidence="3" id="KW-1185">Reference proteome</keyword>
<feature type="signal peptide" evidence="1">
    <location>
        <begin position="1"/>
        <end position="21"/>
    </location>
</feature>
<feature type="non-terminal residue" evidence="2">
    <location>
        <position position="210"/>
    </location>
</feature>
<gene>
    <name evidence="2" type="ORF">CGXH109_LOCUS142017</name>
</gene>
<comment type="caution">
    <text evidence="2">The sequence shown here is derived from an EMBL/GenBank/DDBJ whole genome shotgun (WGS) entry which is preliminary data.</text>
</comment>
<protein>
    <submittedName>
        <fullName evidence="2">Uncharacterized protein</fullName>
    </submittedName>
</protein>
<keyword evidence="1" id="KW-0732">Signal</keyword>
<dbReference type="EMBL" id="CAMGZC010002374">
    <property type="protein sequence ID" value="CAI0654806.1"/>
    <property type="molecule type" value="Genomic_DNA"/>
</dbReference>
<evidence type="ECO:0000313" key="3">
    <source>
        <dbReference type="Proteomes" id="UP001152533"/>
    </source>
</evidence>